<evidence type="ECO:0000313" key="4">
    <source>
        <dbReference type="Proteomes" id="UP000664203"/>
    </source>
</evidence>
<accession>A0A8H3JB60</accession>
<dbReference type="SMART" id="SM00248">
    <property type="entry name" value="ANK"/>
    <property type="match status" value="3"/>
</dbReference>
<dbReference type="PANTHER" id="PTHR24189:SF50">
    <property type="entry name" value="ANKYRIN REPEAT AND SOCS BOX PROTEIN 2"/>
    <property type="match status" value="1"/>
</dbReference>
<keyword evidence="4" id="KW-1185">Reference proteome</keyword>
<protein>
    <submittedName>
        <fullName evidence="3">Uncharacterized protein</fullName>
    </submittedName>
</protein>
<dbReference type="Gene3D" id="1.25.40.20">
    <property type="entry name" value="Ankyrin repeat-containing domain"/>
    <property type="match status" value="1"/>
</dbReference>
<dbReference type="OrthoDB" id="1577640at2759"/>
<dbReference type="Proteomes" id="UP000664203">
    <property type="component" value="Unassembled WGS sequence"/>
</dbReference>
<comment type="caution">
    <text evidence="3">The sequence shown here is derived from an EMBL/GenBank/DDBJ whole genome shotgun (WGS) entry which is preliminary data.</text>
</comment>
<gene>
    <name evidence="3" type="ORF">ALECFALPRED_001221</name>
</gene>
<dbReference type="InterPro" id="IPR050745">
    <property type="entry name" value="Multifunctional_regulatory"/>
</dbReference>
<evidence type="ECO:0000256" key="2">
    <source>
        <dbReference type="ARBA" id="ARBA00023043"/>
    </source>
</evidence>
<name>A0A8H3JB60_9LECA</name>
<dbReference type="Pfam" id="PF00023">
    <property type="entry name" value="Ank"/>
    <property type="match status" value="1"/>
</dbReference>
<evidence type="ECO:0000256" key="1">
    <source>
        <dbReference type="ARBA" id="ARBA00022737"/>
    </source>
</evidence>
<organism evidence="3 4">
    <name type="scientific">Alectoria fallacina</name>
    <dbReference type="NCBI Taxonomy" id="1903189"/>
    <lineage>
        <taxon>Eukaryota</taxon>
        <taxon>Fungi</taxon>
        <taxon>Dikarya</taxon>
        <taxon>Ascomycota</taxon>
        <taxon>Pezizomycotina</taxon>
        <taxon>Lecanoromycetes</taxon>
        <taxon>OSLEUM clade</taxon>
        <taxon>Lecanoromycetidae</taxon>
        <taxon>Lecanorales</taxon>
        <taxon>Lecanorineae</taxon>
        <taxon>Parmeliaceae</taxon>
        <taxon>Alectoria</taxon>
    </lineage>
</organism>
<dbReference type="PANTHER" id="PTHR24189">
    <property type="entry name" value="MYOTROPHIN"/>
    <property type="match status" value="1"/>
</dbReference>
<dbReference type="InterPro" id="IPR036770">
    <property type="entry name" value="Ankyrin_rpt-contain_sf"/>
</dbReference>
<evidence type="ECO:0000313" key="3">
    <source>
        <dbReference type="EMBL" id="CAF9943769.1"/>
    </source>
</evidence>
<keyword evidence="1" id="KW-0677">Repeat</keyword>
<dbReference type="AlphaFoldDB" id="A0A8H3JB60"/>
<dbReference type="EMBL" id="CAJPDR010001256">
    <property type="protein sequence ID" value="CAF9943769.1"/>
    <property type="molecule type" value="Genomic_DNA"/>
</dbReference>
<proteinExistence type="predicted"/>
<dbReference type="SUPFAM" id="SSF48403">
    <property type="entry name" value="Ankyrin repeat"/>
    <property type="match status" value="1"/>
</dbReference>
<dbReference type="InterPro" id="IPR002110">
    <property type="entry name" value="Ankyrin_rpt"/>
</dbReference>
<keyword evidence="2" id="KW-0040">ANK repeat</keyword>
<sequence length="579" mass="66504">MNDIIRCWNSWNWTDEVISRGFLLCMAQLIDVGAELQSIYPIDLLGFKLPYLYPMARMIDIAEASECNEISLAVVRKSEIDLRRALTLSPHAINETNTMGQTALHLAVDWPAGMHTLLEAGADIDCKDYYMMSPLDYAVRRSLVEPIHILVDAGRSLEYIFDGLVLKDAVRIEQEHLIPDSAQENVVDLLVDLIIERRQRLGDLAIRTLPAWDLAHFFPHGNHNSYLVDEHASQLFSELPYHGVPVPSALDPGRHRTTVYHHIQSSSRVAERLWKRGFRDIDGKNSLGLTPLMCMGSNILDYDGSMNLYLECVAWFLKKGANFYAKQDLALYYESNEGEMPYESRQLMSATSLHFVACKIGLALGEYIKVLYNHRRPLRTSLSETSKRVLERIVVDNVSDDCRCSCSINGCKAFTLMSKRYNWLTDGEFPNWVRLWAQLTDLIDIGDPLKSSEFLRLMTFKKLGLTHTCCRFGFDHFSGMRLFFRIGDQVAIDEIHEEEAADLQKLEELLEEFEAKRIELDLPFMDFLKEYWRPRMDEVLREGELDEEALKELGVRVYESDEEALKEIGVKVYESNSDS</sequence>
<reference evidence="3" key="1">
    <citation type="submission" date="2021-03" db="EMBL/GenBank/DDBJ databases">
        <authorList>
            <person name="Tagirdzhanova G."/>
        </authorList>
    </citation>
    <scope>NUCLEOTIDE SEQUENCE</scope>
</reference>